<evidence type="ECO:0000313" key="5">
    <source>
        <dbReference type="RefSeq" id="XP_008458087.1"/>
    </source>
</evidence>
<organism evidence="4 5">
    <name type="scientific">Cucumis melo</name>
    <name type="common">Muskmelon</name>
    <dbReference type="NCBI Taxonomy" id="3656"/>
    <lineage>
        <taxon>Eukaryota</taxon>
        <taxon>Viridiplantae</taxon>
        <taxon>Streptophyta</taxon>
        <taxon>Embryophyta</taxon>
        <taxon>Tracheophyta</taxon>
        <taxon>Spermatophyta</taxon>
        <taxon>Magnoliopsida</taxon>
        <taxon>eudicotyledons</taxon>
        <taxon>Gunneridae</taxon>
        <taxon>Pentapetalae</taxon>
        <taxon>rosids</taxon>
        <taxon>fabids</taxon>
        <taxon>Cucurbitales</taxon>
        <taxon>Cucurbitaceae</taxon>
        <taxon>Benincaseae</taxon>
        <taxon>Cucumis</taxon>
    </lineage>
</organism>
<reference evidence="4" key="3">
    <citation type="submission" date="2025-05" db="UniProtKB">
        <authorList>
            <consortium name="RefSeq"/>
        </authorList>
    </citation>
    <scope>NUCLEOTIDE SEQUENCE [LARGE SCALE GENOMIC DNA]</scope>
</reference>
<dbReference type="KEGG" id="cmo:103497624"/>
<proteinExistence type="predicted"/>
<dbReference type="Gramene" id="MELO3C021122.2.1">
    <property type="protein sequence ID" value="MELO3C021122.2.1"/>
    <property type="gene ID" value="MELO3C021122.2"/>
</dbReference>
<dbReference type="InterPro" id="IPR039844">
    <property type="entry name" value="URB1"/>
</dbReference>
<keyword evidence="4" id="KW-1185">Reference proteome</keyword>
<dbReference type="EnsemblPlants" id="MELO3C021122.2.1">
    <property type="protein sequence ID" value="MELO3C021122.2.1"/>
    <property type="gene ID" value="MELO3C021122.2"/>
</dbReference>
<dbReference type="GO" id="GO:0000463">
    <property type="term" value="P:maturation of LSU-rRNA from tricistronic rRNA transcript (SSU-rRNA, 5.8S rRNA, LSU-rRNA)"/>
    <property type="evidence" value="ECO:0007669"/>
    <property type="project" value="TreeGrafter"/>
</dbReference>
<dbReference type="InterPro" id="IPR032436">
    <property type="entry name" value="URB1_C"/>
</dbReference>
<dbReference type="eggNOG" id="KOG1791">
    <property type="taxonomic scope" value="Eukaryota"/>
</dbReference>
<protein>
    <submittedName>
        <fullName evidence="5">Uncharacterized protein LOC103497624 isoform X1</fullName>
    </submittedName>
</protein>
<accession>A0A1S3C7M7</accession>
<evidence type="ECO:0000259" key="2">
    <source>
        <dbReference type="Pfam" id="PF16201"/>
    </source>
</evidence>
<dbReference type="Pfam" id="PF16201">
    <property type="entry name" value="NopRA1"/>
    <property type="match status" value="1"/>
</dbReference>
<dbReference type="OrthoDB" id="72892at2759"/>
<name>A0A1S3C7M7_CUCME</name>
<feature type="domain" description="URB1 C-terminal" evidence="2">
    <location>
        <begin position="1864"/>
        <end position="2053"/>
    </location>
</feature>
<dbReference type="PANTHER" id="PTHR13500">
    <property type="entry name" value="NUCLEOLAR PRERIBOSOMAL-ASSOCIATED PROTEIN 1"/>
    <property type="match status" value="1"/>
</dbReference>
<dbReference type="GO" id="GO:0005730">
    <property type="term" value="C:nucleolus"/>
    <property type="evidence" value="ECO:0007669"/>
    <property type="project" value="TreeGrafter"/>
</dbReference>
<dbReference type="GeneID" id="103497624"/>
<reference evidence="5" key="2">
    <citation type="submission" date="2025-04" db="UniProtKB">
        <authorList>
            <consortium name="RefSeq"/>
        </authorList>
    </citation>
    <scope>IDENTIFICATION</scope>
</reference>
<dbReference type="InParanoid" id="A0A1S3C7M7"/>
<dbReference type="Pfam" id="PF11707">
    <property type="entry name" value="Npa1"/>
    <property type="match status" value="1"/>
</dbReference>
<evidence type="ECO:0000313" key="4">
    <source>
        <dbReference type="Proteomes" id="UP001652600"/>
    </source>
</evidence>
<gene>
    <name evidence="5" type="primary">LOC103497624</name>
    <name evidence="3" type="synonym">103497624</name>
</gene>
<dbReference type="RefSeq" id="XP_008458087.1">
    <property type="nucleotide sequence ID" value="XM_008459865.2"/>
</dbReference>
<reference evidence="3" key="1">
    <citation type="submission" date="2023-03" db="UniProtKB">
        <authorList>
            <consortium name="EnsemblPlants"/>
        </authorList>
    </citation>
    <scope>IDENTIFICATION</scope>
</reference>
<dbReference type="GO" id="GO:0000466">
    <property type="term" value="P:maturation of 5.8S rRNA from tricistronic rRNA transcript (SSU-rRNA, 5.8S rRNA, LSU-rRNA)"/>
    <property type="evidence" value="ECO:0007669"/>
    <property type="project" value="TreeGrafter"/>
</dbReference>
<sequence length="2449" mass="278689">MDAINANLEAKLKELLFKINSLEIKICSDATKEFIKLLKRENGCKLLNLYAKTSPKCSELLDAWKLQRGKAGMRYIFSLVSAILSHPDGIYRLNDLERLSTSRVLDMLARSLVEECLGDINSELGSQEVKRQNAALLLMSSIVRRGSRLASQVAKNFDFKLRAFSKLTEFRQKPSQKGSKHSSRKLFVGFAMSFLEVGKPELLRWVLQQREVYAGVLRGLTNDDEETITYVLSTLRDKVLVDESLLPPGLRSVLFGSVTLEQLATICERENGGLAAETAYQVLTMVCTDPCNGLMPSLKRCPNPLKGNPKRLIDLMRKLKATGVIYHRDLLLAIIRGQPAFCSTYLEEFPYNLDDFLSPNWFSVVSLIVKLVSSVSSGLSTESIVSQSDDTTLSDSTLKSILRCLSSRPFNRSIINKGLLHSNILVKHGTLRLLLEALKLVDSLFVVLNKASSINTEKMLYWLSLKQELENEVQILLPDPQVLLTLLSSLASQSRVQGVNLKRTSGLEHSFHGVKKLKTTSTDRDTDIIVIGVVSNPDIEEKMGDICMVETSEPERELMISVAELWDLDPLSPLVEVKDAEMYFVSKLLNGLTIYHRRLPHTLEGSFEFFINLLGNPLLLPTILQHSLLSLLIEYIPSSSVSSTHFRTPPGMYKHLQPFITLFIRSPDSDIRDKAYYLAQASILSTGALDQNVYEGGSWFLFLSNYDRGTSFMELGKESSENLIYTVISFLCDAISTVGNNLFKYWGIVKSYTDQLKGAKDVSPNFSPIVICVLQKCLRLLSSDSVTFTQLDKTAISNYVSSTLKYLLQTQVDAQLLASAIESILSKRFDDSDPLDVESGSSNCEWRPLKNLLLFSRRISTMPREDVFGDHCHLMNYEENFFSMEFDKIEASSLGFSTFLKKAPFHVLFPAIMCTRRSNSLVLPKIQDFLLLKLSELTFDHLLLPYLRLVLFWMYQIRISYRFKPSVELEKLSQICIVLVQNILAKLLATRTQSGAGGDYKSSLLRLEVQDVAETIFSHPAIISSLTCSLNCPGNLMLDAIDLNLESLVQLSRKSVNILDHHIVNLLTSSCEYLVTSCDDQDSTFRGVVETFNVFVQRLLSEFRDRFDIFTETMDLIPLLPLFFALHALNHFISPFDLLELVIWIFKRVNINGFVVQKSETTQIHGLSFGFGIAVIAFKDVTGYLQLPLSKRLPYHLLRKMDEKDVCNIIDEIYTKTNVCAVHYKSEFADACLLEVVKAICAKKSMLCEYFDQIHLATFRFIMNMPSELISYCFDRTNKEKAELLFFLTEASSLHLSIFGHFIVNIMDKHSCHMDNEMEDKLLMLLPTSLTYLNSVVAKFGKNCWYNFKVISSVYSRILFRKWKIFVTNSTFDEEFGDSVPSTTQDFIDLVNNSLLGKAVGMLRHYFALNGDLVTVKKRLKVFNYIFPASCSTDEVLGFEVDELDSYSPNQVFNFLSKVVSKISFCRVLLFPEGCGIQSLPREDESTEHSSARRSNNEESSRLQYLNTLVGIWQWIVKRFVFISDIYEKERDNSRLFRYLELFLLNNILDLSREMHGALVKLPSIPFLEQLMRFSLLYRFEDPTTLNILYSILDLLSDGKFAVDAYLQLLLAHSQFAPTIQSTPKPSHSIETFLRPMSSILRSLVIPSSGQQETNFKQDSKATRTDLKRLVIVKLVHILVLMKVCHGGYGKDDTINFRDLYALLLSSYGATVSETDSTILMTLNDIETIIGSDAKNHVQMDFLWGNAVLGVSKERLLEQEPSSNMNNDAEAVKERHRNQFRENLPVDPRICVSTVLWFPYDRTELDEESRLKENRVKDLDDFFKGHYHGTEPERYDPIYVLRFSIHALSMGYIEALEFATLGLLAVAFVSLSSANDKLRKLGYGTLGALKNTVENGKRRKGTTRLRLLLTYVQNGIEEPWQRIPSIIAFFAAEASFILLEPSHHHYAAISKFLVRSTRMNSKSIPLFKNFLWSTSVNFKSERLWMLRLVYVGINVDDDARLYIKNSIHEDLQSFYVSSLSDNESKELILQVMKKSVKLQRMAFYLVENGLFSWLCSIVSTSSRRLTEDQKSIFTKQLALVLEVVNNVISFRNICEWLQKDALEQLMEFSSNIFKILVGGEQLLLIEGALVNQILQIITSVLRISQKRKIFQPHFTFSIEGLFHIYQAVHKLDCTRLGSNSASGLKMILMNMPQISLLRMDPMRCSGFLSWAVSTALEFDSRMVANESHLGLISESDEEHSDESLTSKLLRWLSASAILGKVSLKFGCMNLRTSERLSAETLYSLLEHVKNTRDHNSLQEFGCEGLLAANIFYLQQHLQSSFMVLPVVISALCLLLFDALISADLFHSQGADLAQHLSKIRCPEEVNPAWRWTFYQPWKDYSLELTNLQKMDEVHACQTLQLVISNILSKKPLDLQFLLPQDIEISRVFEWERNLIRTQDSNPQQKKVSL</sequence>
<dbReference type="Proteomes" id="UP001652600">
    <property type="component" value="Chromosome 1"/>
</dbReference>
<dbReference type="InterPro" id="IPR021714">
    <property type="entry name" value="URB1_N"/>
</dbReference>
<feature type="domain" description="URB1 N-terminal" evidence="1">
    <location>
        <begin position="57"/>
        <end position="363"/>
    </location>
</feature>
<evidence type="ECO:0000259" key="1">
    <source>
        <dbReference type="Pfam" id="PF11707"/>
    </source>
</evidence>
<evidence type="ECO:0000313" key="3">
    <source>
        <dbReference type="EnsemblPlants" id="MELO3C021122.2.1"/>
    </source>
</evidence>
<dbReference type="PANTHER" id="PTHR13500:SF0">
    <property type="entry name" value="NUCLEOLAR PRE-RIBOSOMAL-ASSOCIATED PROTEIN 1"/>
    <property type="match status" value="1"/>
</dbReference>